<feature type="transmembrane region" description="Helical" evidence="6">
    <location>
        <begin position="76"/>
        <end position="95"/>
    </location>
</feature>
<sequence length="218" mass="23127">MDPTILAVIIIILALLFDFLNGMNDAANSIATIVSTRVLTPRLAVAWAAFFNFAAAFGFGVGVAKTIGKGVVSPEILSLWFVLAVLVGAIVWTYACTIMGLPISVSHALVGGIIGAGLIKGGVKVLVMKSIIKIAAFIILSPLIGFLLGISFSIATVWAFRRWSPWRVDRLFRAGQLLSSALFSLGHGANDAQKTMGIIVMVLVAAGWQKGFDVPVWV</sequence>
<keyword evidence="3 6" id="KW-0812">Transmembrane</keyword>
<evidence type="ECO:0000256" key="3">
    <source>
        <dbReference type="ARBA" id="ARBA00022692"/>
    </source>
</evidence>
<dbReference type="EMBL" id="JACNJH010000189">
    <property type="protein sequence ID" value="MBC8362416.1"/>
    <property type="molecule type" value="Genomic_DNA"/>
</dbReference>
<feature type="transmembrane region" description="Helical" evidence="6">
    <location>
        <begin position="131"/>
        <end position="160"/>
    </location>
</feature>
<dbReference type="Pfam" id="PF01384">
    <property type="entry name" value="PHO4"/>
    <property type="match status" value="1"/>
</dbReference>
<dbReference type="GO" id="GO:0005315">
    <property type="term" value="F:phosphate transmembrane transporter activity"/>
    <property type="evidence" value="ECO:0007669"/>
    <property type="project" value="InterPro"/>
</dbReference>
<keyword evidence="5 6" id="KW-0472">Membrane</keyword>
<dbReference type="Proteomes" id="UP000603434">
    <property type="component" value="Unassembled WGS sequence"/>
</dbReference>
<proteinExistence type="predicted"/>
<keyword evidence="4 6" id="KW-1133">Transmembrane helix</keyword>
<evidence type="ECO:0000256" key="4">
    <source>
        <dbReference type="ARBA" id="ARBA00022989"/>
    </source>
</evidence>
<evidence type="ECO:0000313" key="7">
    <source>
        <dbReference type="EMBL" id="MBC8362416.1"/>
    </source>
</evidence>
<evidence type="ECO:0000256" key="6">
    <source>
        <dbReference type="SAM" id="Phobius"/>
    </source>
</evidence>
<dbReference type="GO" id="GO:0035435">
    <property type="term" value="P:phosphate ion transmembrane transport"/>
    <property type="evidence" value="ECO:0007669"/>
    <property type="project" value="TreeGrafter"/>
</dbReference>
<dbReference type="AlphaFoldDB" id="A0A8J6NY11"/>
<feature type="transmembrane region" description="Helical" evidence="6">
    <location>
        <begin position="101"/>
        <end position="119"/>
    </location>
</feature>
<gene>
    <name evidence="7" type="ORF">H8E23_13580</name>
</gene>
<name>A0A8J6NY11_9BACT</name>
<comment type="caution">
    <text evidence="7">The sequence shown here is derived from an EMBL/GenBank/DDBJ whole genome shotgun (WGS) entry which is preliminary data.</text>
</comment>
<organism evidence="7 8">
    <name type="scientific">Candidatus Desulfatibia profunda</name>
    <dbReference type="NCBI Taxonomy" id="2841695"/>
    <lineage>
        <taxon>Bacteria</taxon>
        <taxon>Pseudomonadati</taxon>
        <taxon>Thermodesulfobacteriota</taxon>
        <taxon>Desulfobacteria</taxon>
        <taxon>Desulfobacterales</taxon>
        <taxon>Desulfobacterales incertae sedis</taxon>
        <taxon>Candidatus Desulfatibia</taxon>
    </lineage>
</organism>
<evidence type="ECO:0000256" key="5">
    <source>
        <dbReference type="ARBA" id="ARBA00023136"/>
    </source>
</evidence>
<feature type="non-terminal residue" evidence="7">
    <location>
        <position position="218"/>
    </location>
</feature>
<dbReference type="PANTHER" id="PTHR11101:SF80">
    <property type="entry name" value="PHOSPHATE TRANSPORTER"/>
    <property type="match status" value="1"/>
</dbReference>
<dbReference type="InterPro" id="IPR001204">
    <property type="entry name" value="Phos_transporter"/>
</dbReference>
<keyword evidence="2" id="KW-0813">Transport</keyword>
<evidence type="ECO:0000313" key="8">
    <source>
        <dbReference type="Proteomes" id="UP000603434"/>
    </source>
</evidence>
<comment type="subcellular location">
    <subcellularLocation>
        <location evidence="1">Membrane</location>
        <topology evidence="1">Multi-pass membrane protein</topology>
    </subcellularLocation>
</comment>
<accession>A0A8J6NY11</accession>
<dbReference type="GO" id="GO:0016020">
    <property type="term" value="C:membrane"/>
    <property type="evidence" value="ECO:0007669"/>
    <property type="project" value="UniProtKB-SubCell"/>
</dbReference>
<dbReference type="PANTHER" id="PTHR11101">
    <property type="entry name" value="PHOSPHATE TRANSPORTER"/>
    <property type="match status" value="1"/>
</dbReference>
<protein>
    <submittedName>
        <fullName evidence="7">Inorganic phosphate transporter</fullName>
    </submittedName>
</protein>
<reference evidence="7 8" key="1">
    <citation type="submission" date="2020-08" db="EMBL/GenBank/DDBJ databases">
        <title>Bridging the membrane lipid divide: bacteria of the FCB group superphylum have the potential to synthesize archaeal ether lipids.</title>
        <authorList>
            <person name="Villanueva L."/>
            <person name="Von Meijenfeldt F.A.B."/>
            <person name="Westbye A.B."/>
            <person name="Yadav S."/>
            <person name="Hopmans E.C."/>
            <person name="Dutilh B.E."/>
            <person name="Sinninghe Damste J.S."/>
        </authorList>
    </citation>
    <scope>NUCLEOTIDE SEQUENCE [LARGE SCALE GENOMIC DNA]</scope>
    <source>
        <strain evidence="7">NIOZ-UU30</strain>
    </source>
</reference>
<evidence type="ECO:0000256" key="1">
    <source>
        <dbReference type="ARBA" id="ARBA00004141"/>
    </source>
</evidence>
<evidence type="ECO:0000256" key="2">
    <source>
        <dbReference type="ARBA" id="ARBA00022448"/>
    </source>
</evidence>
<feature type="transmembrane region" description="Helical" evidence="6">
    <location>
        <begin position="45"/>
        <end position="64"/>
    </location>
</feature>